<dbReference type="EMBL" id="AVOT02049354">
    <property type="protein sequence ID" value="MBW0544510.1"/>
    <property type="molecule type" value="Genomic_DNA"/>
</dbReference>
<gene>
    <name evidence="1" type="ORF">O181_084225</name>
</gene>
<dbReference type="OrthoDB" id="2801217at2759"/>
<organism evidence="1 2">
    <name type="scientific">Austropuccinia psidii MF-1</name>
    <dbReference type="NCBI Taxonomy" id="1389203"/>
    <lineage>
        <taxon>Eukaryota</taxon>
        <taxon>Fungi</taxon>
        <taxon>Dikarya</taxon>
        <taxon>Basidiomycota</taxon>
        <taxon>Pucciniomycotina</taxon>
        <taxon>Pucciniomycetes</taxon>
        <taxon>Pucciniales</taxon>
        <taxon>Sphaerophragmiaceae</taxon>
        <taxon>Austropuccinia</taxon>
    </lineage>
</organism>
<dbReference type="PANTHER" id="PTHR11439:SF463">
    <property type="entry name" value="REVERSE TRANSCRIPTASE TY1_COPIA-TYPE DOMAIN-CONTAINING PROTEIN"/>
    <property type="match status" value="1"/>
</dbReference>
<keyword evidence="2" id="KW-1185">Reference proteome</keyword>
<dbReference type="Proteomes" id="UP000765509">
    <property type="component" value="Unassembled WGS sequence"/>
</dbReference>
<accession>A0A9Q3IMA8</accession>
<proteinExistence type="predicted"/>
<comment type="caution">
    <text evidence="1">The sequence shown here is derived from an EMBL/GenBank/DDBJ whole genome shotgun (WGS) entry which is preliminary data.</text>
</comment>
<evidence type="ECO:0000313" key="2">
    <source>
        <dbReference type="Proteomes" id="UP000765509"/>
    </source>
</evidence>
<sequence>MDPGVYLSLENYEGHPLFLALNVNYKHEVGFISYLAISTRPNLEFPGFLLLQHPRPFKRILQYVFVAQHLGLTLFCTNININTYAYVSYASFSSTSRSHTWLLSYLGNNLIHWKSQCQSSVSSSSNEAEYKALYKGEQQTVWFIRLLPGMSFSISSPTLSLLGNNQTLIALAETPIP</sequence>
<name>A0A9Q3IMA8_9BASI</name>
<protein>
    <submittedName>
        <fullName evidence="1">Uncharacterized protein</fullName>
    </submittedName>
</protein>
<dbReference type="PANTHER" id="PTHR11439">
    <property type="entry name" value="GAG-POL-RELATED RETROTRANSPOSON"/>
    <property type="match status" value="1"/>
</dbReference>
<dbReference type="AlphaFoldDB" id="A0A9Q3IMA8"/>
<evidence type="ECO:0000313" key="1">
    <source>
        <dbReference type="EMBL" id="MBW0544510.1"/>
    </source>
</evidence>
<reference evidence="1" key="1">
    <citation type="submission" date="2021-03" db="EMBL/GenBank/DDBJ databases">
        <title>Draft genome sequence of rust myrtle Austropuccinia psidii MF-1, a brazilian biotype.</title>
        <authorList>
            <person name="Quecine M.C."/>
            <person name="Pachon D.M.R."/>
            <person name="Bonatelli M.L."/>
            <person name="Correr F.H."/>
            <person name="Franceschini L.M."/>
            <person name="Leite T.F."/>
            <person name="Margarido G.R.A."/>
            <person name="Almeida C.A."/>
            <person name="Ferrarezi J.A."/>
            <person name="Labate C.A."/>
        </authorList>
    </citation>
    <scope>NUCLEOTIDE SEQUENCE</scope>
    <source>
        <strain evidence="1">MF-1</strain>
    </source>
</reference>